<gene>
    <name evidence="9" type="ORF">WG901_10440</name>
</gene>
<keyword evidence="3" id="KW-0813">Transport</keyword>
<comment type="caution">
    <text evidence="9">The sequence shown here is derived from an EMBL/GenBank/DDBJ whole genome shotgun (WGS) entry which is preliminary data.</text>
</comment>
<dbReference type="RefSeq" id="WP_339587006.1">
    <property type="nucleotide sequence ID" value="NZ_JBBHJZ010000002.1"/>
</dbReference>
<evidence type="ECO:0000256" key="7">
    <source>
        <dbReference type="ARBA" id="ARBA00023237"/>
    </source>
</evidence>
<evidence type="ECO:0000256" key="6">
    <source>
        <dbReference type="ARBA" id="ARBA00023136"/>
    </source>
</evidence>
<keyword evidence="7" id="KW-0998">Cell outer membrane</keyword>
<dbReference type="Pfam" id="PF02321">
    <property type="entry name" value="OEP"/>
    <property type="match status" value="1"/>
</dbReference>
<dbReference type="InterPro" id="IPR051906">
    <property type="entry name" value="TolC-like"/>
</dbReference>
<evidence type="ECO:0000256" key="2">
    <source>
        <dbReference type="ARBA" id="ARBA00007613"/>
    </source>
</evidence>
<name>A0ABU8RVE5_9SPHN</name>
<dbReference type="Gene3D" id="1.20.1600.10">
    <property type="entry name" value="Outer membrane efflux proteins (OEP)"/>
    <property type="match status" value="1"/>
</dbReference>
<dbReference type="EMBL" id="JBBHJZ010000002">
    <property type="protein sequence ID" value="MEJ5977053.1"/>
    <property type="molecule type" value="Genomic_DNA"/>
</dbReference>
<comment type="similarity">
    <text evidence="2">Belongs to the outer membrane factor (OMF) (TC 1.B.17) family.</text>
</comment>
<evidence type="ECO:0000313" key="10">
    <source>
        <dbReference type="Proteomes" id="UP001361239"/>
    </source>
</evidence>
<dbReference type="InterPro" id="IPR003423">
    <property type="entry name" value="OMP_efflux"/>
</dbReference>
<evidence type="ECO:0000256" key="3">
    <source>
        <dbReference type="ARBA" id="ARBA00022448"/>
    </source>
</evidence>
<dbReference type="SUPFAM" id="SSF56954">
    <property type="entry name" value="Outer membrane efflux proteins (OEP)"/>
    <property type="match status" value="1"/>
</dbReference>
<evidence type="ECO:0000313" key="9">
    <source>
        <dbReference type="EMBL" id="MEJ5977053.1"/>
    </source>
</evidence>
<accession>A0ABU8RVE5</accession>
<organism evidence="9 10">
    <name type="scientific">Novosphingobium anseongense</name>
    <dbReference type="NCBI Taxonomy" id="3133436"/>
    <lineage>
        <taxon>Bacteria</taxon>
        <taxon>Pseudomonadati</taxon>
        <taxon>Pseudomonadota</taxon>
        <taxon>Alphaproteobacteria</taxon>
        <taxon>Sphingomonadales</taxon>
        <taxon>Sphingomonadaceae</taxon>
        <taxon>Novosphingobium</taxon>
    </lineage>
</organism>
<dbReference type="PANTHER" id="PTHR30026:SF22">
    <property type="entry name" value="OUTER MEMBRANE EFFLUX PROTEIN"/>
    <property type="match status" value="1"/>
</dbReference>
<evidence type="ECO:0000256" key="4">
    <source>
        <dbReference type="ARBA" id="ARBA00022452"/>
    </source>
</evidence>
<dbReference type="Proteomes" id="UP001361239">
    <property type="component" value="Unassembled WGS sequence"/>
</dbReference>
<proteinExistence type="inferred from homology"/>
<keyword evidence="10" id="KW-1185">Reference proteome</keyword>
<comment type="subcellular location">
    <subcellularLocation>
        <location evidence="1">Cell outer membrane</location>
    </subcellularLocation>
</comment>
<dbReference type="PANTHER" id="PTHR30026">
    <property type="entry name" value="OUTER MEMBRANE PROTEIN TOLC"/>
    <property type="match status" value="1"/>
</dbReference>
<protein>
    <submittedName>
        <fullName evidence="9">TolC family protein</fullName>
    </submittedName>
</protein>
<evidence type="ECO:0000256" key="5">
    <source>
        <dbReference type="ARBA" id="ARBA00022692"/>
    </source>
</evidence>
<keyword evidence="4" id="KW-1134">Transmembrane beta strand</keyword>
<reference evidence="9 10" key="1">
    <citation type="submission" date="2024-03" db="EMBL/GenBank/DDBJ databases">
        <authorList>
            <person name="Jo J.-H."/>
        </authorList>
    </citation>
    <scope>NUCLEOTIDE SEQUENCE [LARGE SCALE GENOMIC DNA]</scope>
    <source>
        <strain evidence="9 10">PS1R-30</strain>
    </source>
</reference>
<sequence>MAAAIALWPALATAQNAKTSTATNAAVQGDSAMTADPGTMAKPVDVPPATPDRGGARLQPGQTPTFDPPTVQGPAVEVYGPPAPKATKGKIPQIGWTDAPPQVPPALDEAISIVTRNYPSAKSARAALAAAASDVSAAKWLRFPNLTGNVAYLDNNSSPDPQVAVELPVWTGGRIGAGIRRARAAEDATSADYVVTIQSLAQTTSQAYFEVARLAQREQLLADSVREHQRLVGTMERRVEQEVSPLADLELARSRAAQIEQEYTVTRAQRRSTLRILAELIADPNYDLGPIPPYKIVELPNRDSLEEQAIAYDPTIKRLNSLVDLARADFDARKASLFPQLNAQYSYDNVFGSRVGFVLRQQATGGLSQLSQVDASRLRIQGALEDVRVTDQQLRREIANDLIEYDAAKARAQISTGASETASRVSESYMRQFIAGRRSWLDVMNALREAVTAQIGKVDAQVGAMSASVRLLLRSGRWHPVFEQPATVPVSKEN</sequence>
<evidence type="ECO:0000256" key="8">
    <source>
        <dbReference type="SAM" id="MobiDB-lite"/>
    </source>
</evidence>
<keyword evidence="6" id="KW-0472">Membrane</keyword>
<feature type="region of interest" description="Disordered" evidence="8">
    <location>
        <begin position="34"/>
        <end position="73"/>
    </location>
</feature>
<keyword evidence="5" id="KW-0812">Transmembrane</keyword>
<evidence type="ECO:0000256" key="1">
    <source>
        <dbReference type="ARBA" id="ARBA00004442"/>
    </source>
</evidence>